<dbReference type="InterPro" id="IPR050057">
    <property type="entry name" value="Prokaryotic/Mito_RF"/>
</dbReference>
<dbReference type="PANTHER" id="PTHR43804:SF7">
    <property type="entry name" value="LD18447P"/>
    <property type="match status" value="1"/>
</dbReference>
<dbReference type="Gene3D" id="3.30.70.1660">
    <property type="match status" value="2"/>
</dbReference>
<comment type="caution">
    <text evidence="6">The sequence shown here is derived from an EMBL/GenBank/DDBJ whole genome shotgun (WGS) entry which is preliminary data.</text>
</comment>
<dbReference type="Pfam" id="PF00472">
    <property type="entry name" value="RF-1"/>
    <property type="match status" value="1"/>
</dbReference>
<evidence type="ECO:0000313" key="7">
    <source>
        <dbReference type="Proteomes" id="UP001283361"/>
    </source>
</evidence>
<evidence type="ECO:0000256" key="4">
    <source>
        <dbReference type="SAM" id="Coils"/>
    </source>
</evidence>
<proteinExistence type="inferred from homology"/>
<dbReference type="GO" id="GO:0005737">
    <property type="term" value="C:cytoplasm"/>
    <property type="evidence" value="ECO:0007669"/>
    <property type="project" value="UniProtKB-ARBA"/>
</dbReference>
<organism evidence="6 7">
    <name type="scientific">Elysia crispata</name>
    <name type="common">lettuce slug</name>
    <dbReference type="NCBI Taxonomy" id="231223"/>
    <lineage>
        <taxon>Eukaryota</taxon>
        <taxon>Metazoa</taxon>
        <taxon>Spiralia</taxon>
        <taxon>Lophotrochozoa</taxon>
        <taxon>Mollusca</taxon>
        <taxon>Gastropoda</taxon>
        <taxon>Heterobranchia</taxon>
        <taxon>Euthyneura</taxon>
        <taxon>Panpulmonata</taxon>
        <taxon>Sacoglossa</taxon>
        <taxon>Placobranchoidea</taxon>
        <taxon>Plakobranchidae</taxon>
        <taxon>Elysia</taxon>
    </lineage>
</organism>
<keyword evidence="4" id="KW-0175">Coiled coil</keyword>
<sequence length="498" mass="56492">MHFGVKEAHSLFCCGRFVSHNLLQQNPYNLHRYCVHRQVKHFLRQLHKESSIVSDQLFSIPCCSHRNFVSIFGRKYHSSQVHKTKNLSNQLLVNLEREHKPLSLRTSVAQFVTAHDLDASSKFSMSNPVFADYLEGLVAEYDALQDEQKPSSDAVTSSDRHSQQSVSRLSFLRSATAVIEKLKAKHQEMTELSSLLNNEADSEMQKMLESELVLYKDDLQEIEEELIDVLVGDDPADNSDIMLEVTAGVGGQEAMLFCLEIFNMYCNYAVRNGWQLAEPVSDTSSEQGGARKARVEISGQGVYRQLKHEGGVHRVQRVPKTERAGRIHTSTITVSVMPLPKEIDLDIQQKDLKVETFRNSGPGGQSVNTTDSAVRITHIPTGTVAEGKEERSQIKNRDIAMKKLKQRMYESILAEQQAQIRESRRLQQGTRARSEKIRTYNFQQDRITDHRTRENTSNLSQFLMFGGEGLDGLINGLIQQERYHTMELLLEGWEGGNA</sequence>
<dbReference type="EMBL" id="JAWDGP010003341">
    <property type="protein sequence ID" value="KAK3775386.1"/>
    <property type="molecule type" value="Genomic_DNA"/>
</dbReference>
<dbReference type="Proteomes" id="UP001283361">
    <property type="component" value="Unassembled WGS sequence"/>
</dbReference>
<dbReference type="FunFam" id="3.30.160.20:FF:000004">
    <property type="entry name" value="Peptide chain release factor 1"/>
    <property type="match status" value="1"/>
</dbReference>
<evidence type="ECO:0000256" key="3">
    <source>
        <dbReference type="ARBA" id="ARBA00022917"/>
    </source>
</evidence>
<gene>
    <name evidence="6" type="ORF">RRG08_010584</name>
</gene>
<accession>A0AAE0ZUP9</accession>
<evidence type="ECO:0000313" key="6">
    <source>
        <dbReference type="EMBL" id="KAK3775386.1"/>
    </source>
</evidence>
<dbReference type="GO" id="GO:0003747">
    <property type="term" value="F:translation release factor activity"/>
    <property type="evidence" value="ECO:0007669"/>
    <property type="project" value="InterPro"/>
</dbReference>
<keyword evidence="7" id="KW-1185">Reference proteome</keyword>
<evidence type="ECO:0000259" key="5">
    <source>
        <dbReference type="SMART" id="SM00937"/>
    </source>
</evidence>
<feature type="domain" description="Peptide chain release factor" evidence="5">
    <location>
        <begin position="194"/>
        <end position="309"/>
    </location>
</feature>
<protein>
    <recommendedName>
        <fullName evidence="5">Peptide chain release factor domain-containing protein</fullName>
    </recommendedName>
</protein>
<dbReference type="Pfam" id="PF03462">
    <property type="entry name" value="PCRF"/>
    <property type="match status" value="1"/>
</dbReference>
<feature type="coiled-coil region" evidence="4">
    <location>
        <begin position="172"/>
        <end position="225"/>
    </location>
</feature>
<evidence type="ECO:0000256" key="2">
    <source>
        <dbReference type="ARBA" id="ARBA00022481"/>
    </source>
</evidence>
<keyword evidence="3" id="KW-0648">Protein biosynthesis</keyword>
<evidence type="ECO:0000256" key="1">
    <source>
        <dbReference type="ARBA" id="ARBA00010835"/>
    </source>
</evidence>
<dbReference type="InterPro" id="IPR000352">
    <property type="entry name" value="Pep_chain_release_fac_I"/>
</dbReference>
<keyword evidence="2" id="KW-0488">Methylation</keyword>
<name>A0AAE0ZUP9_9GAST</name>
<comment type="similarity">
    <text evidence="1">Belongs to the prokaryotic/mitochondrial release factor family.</text>
</comment>
<dbReference type="InterPro" id="IPR005139">
    <property type="entry name" value="PCRF"/>
</dbReference>
<dbReference type="InterPro" id="IPR045853">
    <property type="entry name" value="Pep_chain_release_fac_I_sf"/>
</dbReference>
<dbReference type="Gene3D" id="6.10.140.1950">
    <property type="match status" value="1"/>
</dbReference>
<dbReference type="SUPFAM" id="SSF75620">
    <property type="entry name" value="Release factor"/>
    <property type="match status" value="1"/>
</dbReference>
<dbReference type="SMART" id="SM00937">
    <property type="entry name" value="PCRF"/>
    <property type="match status" value="1"/>
</dbReference>
<dbReference type="AlphaFoldDB" id="A0AAE0ZUP9"/>
<reference evidence="6" key="1">
    <citation type="journal article" date="2023" name="G3 (Bethesda)">
        <title>A reference genome for the long-term kleptoplast-retaining sea slug Elysia crispata morphotype clarki.</title>
        <authorList>
            <person name="Eastman K.E."/>
            <person name="Pendleton A.L."/>
            <person name="Shaikh M.A."/>
            <person name="Suttiyut T."/>
            <person name="Ogas R."/>
            <person name="Tomko P."/>
            <person name="Gavelis G."/>
            <person name="Widhalm J.R."/>
            <person name="Wisecaver J.H."/>
        </authorList>
    </citation>
    <scope>NUCLEOTIDE SEQUENCE</scope>
    <source>
        <strain evidence="6">ECLA1</strain>
    </source>
</reference>
<dbReference type="PANTHER" id="PTHR43804">
    <property type="entry name" value="LD18447P"/>
    <property type="match status" value="1"/>
</dbReference>
<dbReference type="Gene3D" id="3.30.160.20">
    <property type="match status" value="1"/>
</dbReference>